<dbReference type="AlphaFoldDB" id="A0A2P4UQ32"/>
<evidence type="ECO:0000259" key="1">
    <source>
        <dbReference type="Pfam" id="PF04149"/>
    </source>
</evidence>
<feature type="domain" description="DUF397" evidence="1">
    <location>
        <begin position="3"/>
        <end position="56"/>
    </location>
</feature>
<keyword evidence="3" id="KW-1185">Reference proteome</keyword>
<accession>A0A2P4UQ32</accession>
<name>A0A2P4UQ32_9ACTN</name>
<organism evidence="2 3">
    <name type="scientific">Actinomadura rubteroloni</name>
    <dbReference type="NCBI Taxonomy" id="1926885"/>
    <lineage>
        <taxon>Bacteria</taxon>
        <taxon>Bacillati</taxon>
        <taxon>Actinomycetota</taxon>
        <taxon>Actinomycetes</taxon>
        <taxon>Streptosporangiales</taxon>
        <taxon>Thermomonosporaceae</taxon>
        <taxon>Actinomadura</taxon>
    </lineage>
</organism>
<dbReference type="Pfam" id="PF04149">
    <property type="entry name" value="DUF397"/>
    <property type="match status" value="1"/>
</dbReference>
<proteinExistence type="predicted"/>
<dbReference type="RefSeq" id="WP_103562019.1">
    <property type="nucleotide sequence ID" value="NZ_MTBP01000001.1"/>
</dbReference>
<dbReference type="EMBL" id="MTBP01000001">
    <property type="protein sequence ID" value="POM27157.1"/>
    <property type="molecule type" value="Genomic_DNA"/>
</dbReference>
<comment type="caution">
    <text evidence="2">The sequence shown here is derived from an EMBL/GenBank/DDBJ whole genome shotgun (WGS) entry which is preliminary data.</text>
</comment>
<reference evidence="2 3" key="1">
    <citation type="journal article" date="2017" name="Chemistry">
        <title>Isolation, Biosynthesis and Chemical Modifications of Rubterolones A-F: Rare Tropolone Alkaloids from Actinomadura sp. 5-2.</title>
        <authorList>
            <person name="Guo H."/>
            <person name="Benndorf R."/>
            <person name="Leichnitz D."/>
            <person name="Klassen J.L."/>
            <person name="Vollmers J."/>
            <person name="Gorls H."/>
            <person name="Steinacker M."/>
            <person name="Weigel C."/>
            <person name="Dahse H.M."/>
            <person name="Kaster A.K."/>
            <person name="de Beer Z.W."/>
            <person name="Poulsen M."/>
            <person name="Beemelmanns C."/>
        </authorList>
    </citation>
    <scope>NUCLEOTIDE SEQUENCE [LARGE SCALE GENOMIC DNA]</scope>
    <source>
        <strain evidence="2 3">5-2</strain>
    </source>
</reference>
<evidence type="ECO:0000313" key="2">
    <source>
        <dbReference type="EMBL" id="POM27157.1"/>
    </source>
</evidence>
<dbReference type="Proteomes" id="UP000242367">
    <property type="component" value="Unassembled WGS sequence"/>
</dbReference>
<dbReference type="InterPro" id="IPR007278">
    <property type="entry name" value="DUF397"/>
</dbReference>
<protein>
    <recommendedName>
        <fullName evidence="1">DUF397 domain-containing protein</fullName>
    </recommendedName>
</protein>
<sequence length="60" mass="6315">MIQWRKSSRSEGSVNGACVELAGLSGVVGVRDSKNPDAGHLTLPRETFAALVAHAKDARP</sequence>
<gene>
    <name evidence="2" type="ORF">BTM25_15680</name>
</gene>
<evidence type="ECO:0000313" key="3">
    <source>
        <dbReference type="Proteomes" id="UP000242367"/>
    </source>
</evidence>